<dbReference type="AlphaFoldDB" id="A0A2M4D442"/>
<feature type="signal peptide" evidence="2">
    <location>
        <begin position="1"/>
        <end position="17"/>
    </location>
</feature>
<feature type="chain" id="PRO_5014688849" description="Secreted protein" evidence="2">
    <location>
        <begin position="18"/>
        <end position="147"/>
    </location>
</feature>
<evidence type="ECO:0000256" key="2">
    <source>
        <dbReference type="SAM" id="SignalP"/>
    </source>
</evidence>
<evidence type="ECO:0008006" key="4">
    <source>
        <dbReference type="Google" id="ProtNLM"/>
    </source>
</evidence>
<organism evidence="3">
    <name type="scientific">Anopheles darlingi</name>
    <name type="common">Mosquito</name>
    <dbReference type="NCBI Taxonomy" id="43151"/>
    <lineage>
        <taxon>Eukaryota</taxon>
        <taxon>Metazoa</taxon>
        <taxon>Ecdysozoa</taxon>
        <taxon>Arthropoda</taxon>
        <taxon>Hexapoda</taxon>
        <taxon>Insecta</taxon>
        <taxon>Pterygota</taxon>
        <taxon>Neoptera</taxon>
        <taxon>Endopterygota</taxon>
        <taxon>Diptera</taxon>
        <taxon>Nematocera</taxon>
        <taxon>Culicoidea</taxon>
        <taxon>Culicidae</taxon>
        <taxon>Anophelinae</taxon>
        <taxon>Anopheles</taxon>
    </lineage>
</organism>
<proteinExistence type="predicted"/>
<reference evidence="3" key="1">
    <citation type="submission" date="2018-01" db="EMBL/GenBank/DDBJ databases">
        <title>An insight into the sialome of Amazonian anophelines.</title>
        <authorList>
            <person name="Ribeiro J.M."/>
            <person name="Scarpassa V."/>
            <person name="Calvo E."/>
        </authorList>
    </citation>
    <scope>NUCLEOTIDE SEQUENCE</scope>
</reference>
<name>A0A2M4D442_ANODA</name>
<dbReference type="EMBL" id="GGFL01008162">
    <property type="protein sequence ID" value="MBW72340.1"/>
    <property type="molecule type" value="Transcribed_RNA"/>
</dbReference>
<sequence>MLLLLLLLLQPYTLVEVTVLVDVPVQDAMAEFGACIVHSECPELRGAVRAEKVSRLPFALRRHAVTVRRVEWCVPAEHLRVERGNESLHVAVGVIACDIDILRNTMDDLLVYCLSRTVGRGLLMLLLYLLGLLVAIAQLQQIGIELG</sequence>
<keyword evidence="1" id="KW-0472">Membrane</keyword>
<accession>A0A2M4D442</accession>
<evidence type="ECO:0000313" key="3">
    <source>
        <dbReference type="EMBL" id="MBW72340.1"/>
    </source>
</evidence>
<keyword evidence="1" id="KW-1133">Transmembrane helix</keyword>
<keyword evidence="2" id="KW-0732">Signal</keyword>
<feature type="transmembrane region" description="Helical" evidence="1">
    <location>
        <begin position="121"/>
        <end position="139"/>
    </location>
</feature>
<evidence type="ECO:0000256" key="1">
    <source>
        <dbReference type="SAM" id="Phobius"/>
    </source>
</evidence>
<keyword evidence="1" id="KW-0812">Transmembrane</keyword>
<protein>
    <recommendedName>
        <fullName evidence="4">Secreted protein</fullName>
    </recommendedName>
</protein>